<dbReference type="CDD" id="cd19608">
    <property type="entry name" value="GH113_mannanase-like"/>
    <property type="match status" value="1"/>
</dbReference>
<evidence type="ECO:0008006" key="2">
    <source>
        <dbReference type="Google" id="ProtNLM"/>
    </source>
</evidence>
<sequence>MTGIIPFLLSFQKGFCYASWQNNGYLTPESVSSLSLLKGLNTEWVGLVVTWYQDSAHIPDIRPCPERTPSDIAVSYAINRIHSLGMKVTLKLHIDCQSGEWRGRIRPDSEGLWFRNYLVFLKHYAQLANRCSVEQLNIGTELEGTTFNYESEWRRMIDTVRRYYSGRILYGANWDRYQTQVNFWDALDFIGIDAFFPLTNQYEPTLQDLLNAWRNRWFSGIIEFQHRMNKPLIFSEIGYRSIDGANIRPWEWQTPGRLIPESRGIAPNPFFSPYRAGLIYKEIRLYDIGGSLEESSRRSLYHSGGT</sequence>
<gene>
    <name evidence="1" type="ORF">ENX07_06260</name>
</gene>
<name>A0A7C3YTD2_UNCW3</name>
<dbReference type="InterPro" id="IPR017853">
    <property type="entry name" value="GH"/>
</dbReference>
<proteinExistence type="predicted"/>
<reference evidence="1" key="1">
    <citation type="journal article" date="2020" name="mSystems">
        <title>Genome- and Community-Level Interaction Insights into Carbon Utilization and Element Cycling Functions of Hydrothermarchaeota in Hydrothermal Sediment.</title>
        <authorList>
            <person name="Zhou Z."/>
            <person name="Liu Y."/>
            <person name="Xu W."/>
            <person name="Pan J."/>
            <person name="Luo Z.H."/>
            <person name="Li M."/>
        </authorList>
    </citation>
    <scope>NUCLEOTIDE SEQUENCE [LARGE SCALE GENOMIC DNA]</scope>
    <source>
        <strain evidence="1">SpSt-906</strain>
    </source>
</reference>
<accession>A0A7C3YTD2</accession>
<dbReference type="Gene3D" id="3.20.20.80">
    <property type="entry name" value="Glycosidases"/>
    <property type="match status" value="1"/>
</dbReference>
<protein>
    <recommendedName>
        <fullName evidence="2">GTA TIM-barrel-like domain-containing protein</fullName>
    </recommendedName>
</protein>
<dbReference type="Pfam" id="PF22612">
    <property type="entry name" value="GH113"/>
    <property type="match status" value="1"/>
</dbReference>
<dbReference type="SUPFAM" id="SSF51445">
    <property type="entry name" value="(Trans)glycosidases"/>
    <property type="match status" value="1"/>
</dbReference>
<dbReference type="InterPro" id="IPR055151">
    <property type="entry name" value="GH113"/>
</dbReference>
<organism evidence="1">
    <name type="scientific">candidate division WOR-3 bacterium</name>
    <dbReference type="NCBI Taxonomy" id="2052148"/>
    <lineage>
        <taxon>Bacteria</taxon>
        <taxon>Bacteria division WOR-3</taxon>
    </lineage>
</organism>
<dbReference type="EMBL" id="DTMQ01000040">
    <property type="protein sequence ID" value="HGE99654.1"/>
    <property type="molecule type" value="Genomic_DNA"/>
</dbReference>
<dbReference type="AlphaFoldDB" id="A0A7C3YTD2"/>
<comment type="caution">
    <text evidence="1">The sequence shown here is derived from an EMBL/GenBank/DDBJ whole genome shotgun (WGS) entry which is preliminary data.</text>
</comment>
<evidence type="ECO:0000313" key="1">
    <source>
        <dbReference type="EMBL" id="HGE99654.1"/>
    </source>
</evidence>